<keyword evidence="1" id="KW-0472">Membrane</keyword>
<dbReference type="Proteomes" id="UP000659124">
    <property type="component" value="Unassembled WGS sequence"/>
</dbReference>
<name>A0ABR7TNL2_9BACT</name>
<protein>
    <submittedName>
        <fullName evidence="2">Uncharacterized protein</fullName>
    </submittedName>
</protein>
<accession>A0ABR7TNL2</accession>
<sequence length="148" mass="17025">MAGPVLLMQAILLLGFILFLLLLLYVILTKRKQLQVSLPLTVLFLALITPAVLFYRSCKTGEEKAAKKFLGDYKLEKLDGEVCEHCLIRLTIDYQYKILKNDEVIGQGKWWLESAPDIPGLFLRLENGPGYVIWPDDRIIHAMDRRHQ</sequence>
<gene>
    <name evidence="2" type="ORF">ICL07_11570</name>
</gene>
<dbReference type="EMBL" id="JACVFC010000001">
    <property type="protein sequence ID" value="MBC9931019.1"/>
    <property type="molecule type" value="Genomic_DNA"/>
</dbReference>
<reference evidence="2 3" key="1">
    <citation type="submission" date="2020-09" db="EMBL/GenBank/DDBJ databases">
        <title>Genome sequences of type strains of Chitinophaga qingshengii and Chitinophaga varians.</title>
        <authorList>
            <person name="Kittiwongwattana C."/>
        </authorList>
    </citation>
    <scope>NUCLEOTIDE SEQUENCE [LARGE SCALE GENOMIC DNA]</scope>
    <source>
        <strain evidence="2 3">JCM 30026</strain>
    </source>
</reference>
<evidence type="ECO:0000256" key="1">
    <source>
        <dbReference type="SAM" id="Phobius"/>
    </source>
</evidence>
<comment type="caution">
    <text evidence="2">The sequence shown here is derived from an EMBL/GenBank/DDBJ whole genome shotgun (WGS) entry which is preliminary data.</text>
</comment>
<evidence type="ECO:0000313" key="3">
    <source>
        <dbReference type="Proteomes" id="UP000659124"/>
    </source>
</evidence>
<keyword evidence="1" id="KW-1133">Transmembrane helix</keyword>
<feature type="transmembrane region" description="Helical" evidence="1">
    <location>
        <begin position="6"/>
        <end position="27"/>
    </location>
</feature>
<evidence type="ECO:0000313" key="2">
    <source>
        <dbReference type="EMBL" id="MBC9931019.1"/>
    </source>
</evidence>
<keyword evidence="1" id="KW-0812">Transmembrane</keyword>
<dbReference type="RefSeq" id="WP_188088056.1">
    <property type="nucleotide sequence ID" value="NZ_JACVFC010000001.1"/>
</dbReference>
<organism evidence="2 3">
    <name type="scientific">Chitinophaga qingshengii</name>
    <dbReference type="NCBI Taxonomy" id="1569794"/>
    <lineage>
        <taxon>Bacteria</taxon>
        <taxon>Pseudomonadati</taxon>
        <taxon>Bacteroidota</taxon>
        <taxon>Chitinophagia</taxon>
        <taxon>Chitinophagales</taxon>
        <taxon>Chitinophagaceae</taxon>
        <taxon>Chitinophaga</taxon>
    </lineage>
</organism>
<keyword evidence="3" id="KW-1185">Reference proteome</keyword>
<feature type="transmembrane region" description="Helical" evidence="1">
    <location>
        <begin position="34"/>
        <end position="55"/>
    </location>
</feature>
<proteinExistence type="predicted"/>